<keyword evidence="2 5" id="KW-0812">Transmembrane</keyword>
<feature type="transmembrane region" description="Helical" evidence="5">
    <location>
        <begin position="89"/>
        <end position="121"/>
    </location>
</feature>
<accession>A0A4Q2EGT4</accession>
<evidence type="ECO:0000313" key="8">
    <source>
        <dbReference type="Proteomes" id="UP000290624"/>
    </source>
</evidence>
<feature type="transmembrane region" description="Helical" evidence="5">
    <location>
        <begin position="390"/>
        <end position="409"/>
    </location>
</feature>
<feature type="transmembrane region" description="Helical" evidence="5">
    <location>
        <begin position="298"/>
        <end position="316"/>
    </location>
</feature>
<feature type="transmembrane region" description="Helical" evidence="5">
    <location>
        <begin position="322"/>
        <end position="346"/>
    </location>
</feature>
<dbReference type="OrthoDB" id="9776171at2"/>
<feature type="transmembrane region" description="Helical" evidence="5">
    <location>
        <begin position="237"/>
        <end position="260"/>
    </location>
</feature>
<feature type="transmembrane region" description="Helical" evidence="5">
    <location>
        <begin position="182"/>
        <end position="200"/>
    </location>
</feature>
<feature type="transmembrane region" description="Helical" evidence="5">
    <location>
        <begin position="57"/>
        <end position="77"/>
    </location>
</feature>
<evidence type="ECO:0000256" key="4">
    <source>
        <dbReference type="ARBA" id="ARBA00023136"/>
    </source>
</evidence>
<evidence type="ECO:0000256" key="1">
    <source>
        <dbReference type="ARBA" id="ARBA00004651"/>
    </source>
</evidence>
<dbReference type="PANTHER" id="PTHR23534:SF1">
    <property type="entry name" value="MAJOR FACILITATOR SUPERFAMILY PROTEIN"/>
    <property type="match status" value="1"/>
</dbReference>
<dbReference type="InterPro" id="IPR011701">
    <property type="entry name" value="MFS"/>
</dbReference>
<keyword evidence="8" id="KW-1185">Reference proteome</keyword>
<evidence type="ECO:0000256" key="5">
    <source>
        <dbReference type="SAM" id="Phobius"/>
    </source>
</evidence>
<proteinExistence type="predicted"/>
<reference evidence="7 8" key="1">
    <citation type="submission" date="2018-01" db="EMBL/GenBank/DDBJ databases">
        <title>Lactibacter flavus gen. nov., sp. nov., a novel bacterium of the family Propionibacteriaceae isolated from raw milk and dairy products.</title>
        <authorList>
            <person name="Wenning M."/>
            <person name="Breitenwieser F."/>
            <person name="Huptas C."/>
            <person name="von Neubeck M."/>
            <person name="Busse H.-J."/>
            <person name="Scherer S."/>
        </authorList>
    </citation>
    <scope>NUCLEOTIDE SEQUENCE [LARGE SCALE GENOMIC DNA]</scope>
    <source>
        <strain evidence="7 8">VG341</strain>
    </source>
</reference>
<evidence type="ECO:0000313" key="7">
    <source>
        <dbReference type="EMBL" id="RXW31584.1"/>
    </source>
</evidence>
<dbReference type="AlphaFoldDB" id="A0A4Q2EGT4"/>
<organism evidence="7 8">
    <name type="scientific">Propioniciclava flava</name>
    <dbReference type="NCBI Taxonomy" id="2072026"/>
    <lineage>
        <taxon>Bacteria</taxon>
        <taxon>Bacillati</taxon>
        <taxon>Actinomycetota</taxon>
        <taxon>Actinomycetes</taxon>
        <taxon>Propionibacteriales</taxon>
        <taxon>Propionibacteriaceae</taxon>
        <taxon>Propioniciclava</taxon>
    </lineage>
</organism>
<feature type="transmembrane region" description="Helical" evidence="5">
    <location>
        <begin position="20"/>
        <end position="45"/>
    </location>
</feature>
<name>A0A4Q2EGT4_9ACTN</name>
<keyword evidence="3 5" id="KW-1133">Transmembrane helix</keyword>
<evidence type="ECO:0000256" key="3">
    <source>
        <dbReference type="ARBA" id="ARBA00022989"/>
    </source>
</evidence>
<feature type="domain" description="Major facilitator superfamily (MFS) profile" evidence="6">
    <location>
        <begin position="19"/>
        <end position="406"/>
    </location>
</feature>
<dbReference type="EMBL" id="PPCV01000007">
    <property type="protein sequence ID" value="RXW31584.1"/>
    <property type="molecule type" value="Genomic_DNA"/>
</dbReference>
<feature type="transmembrane region" description="Helical" evidence="5">
    <location>
        <begin position="142"/>
        <end position="162"/>
    </location>
</feature>
<dbReference type="Pfam" id="PF07690">
    <property type="entry name" value="MFS_1"/>
    <property type="match status" value="1"/>
</dbReference>
<dbReference type="InterPro" id="IPR020846">
    <property type="entry name" value="MFS_dom"/>
</dbReference>
<dbReference type="Gene3D" id="1.20.1250.20">
    <property type="entry name" value="MFS general substrate transporter like domains"/>
    <property type="match status" value="1"/>
</dbReference>
<gene>
    <name evidence="7" type="ORF">C1706_10460</name>
</gene>
<keyword evidence="4 5" id="KW-0472">Membrane</keyword>
<dbReference type="PROSITE" id="PS50850">
    <property type="entry name" value="MFS"/>
    <property type="match status" value="1"/>
</dbReference>
<protein>
    <submittedName>
        <fullName evidence="7">MFS transporter</fullName>
    </submittedName>
</protein>
<feature type="transmembrane region" description="Helical" evidence="5">
    <location>
        <begin position="272"/>
        <end position="291"/>
    </location>
</feature>
<dbReference type="InterPro" id="IPR036259">
    <property type="entry name" value="MFS_trans_sf"/>
</dbReference>
<comment type="subcellular location">
    <subcellularLocation>
        <location evidence="1">Cell membrane</location>
        <topology evidence="1">Multi-pass membrane protein</topology>
    </subcellularLocation>
</comment>
<sequence length="422" mass="42415">MMEMTAPPSPQAPASPAAPLAALLLSNLLGGLGIASGITVGALLVSDMGGVELAGASQGLAVLGAAAAAVPLAHLAARRGRRASLGLGYAVAAAGAALIIIGASLGWLLLVLVGMAAFGFASATNLQSRYAASEVGRPSSRGLMLSVVVWATTLGSVVGPQLSPLGADIATSLRMYPLSGPYLFAAIGFVVAGLIITALYRVPLAPAQAPTPSAISGPRVGSFAALRWAMRHPVTRFAVALLVGAHAMMVAIMTMAPLFLAQRGYPLPYVGWVIALHILGMYALSPLFGWLCDQAGPVWVAIPGLTMLAVAAAYAMVNGGNILLVGASLVLLGVGWSACTIAASALLASVDVGELRVPLQGGTDALMNYAGALAALASGPLLLLLGYGGLALVAALLTLPAATLIRKAALEVARMRSLSLPR</sequence>
<dbReference type="PANTHER" id="PTHR23534">
    <property type="entry name" value="MFS PERMEASE"/>
    <property type="match status" value="1"/>
</dbReference>
<dbReference type="GO" id="GO:0022857">
    <property type="term" value="F:transmembrane transporter activity"/>
    <property type="evidence" value="ECO:0007669"/>
    <property type="project" value="InterPro"/>
</dbReference>
<dbReference type="Proteomes" id="UP000290624">
    <property type="component" value="Unassembled WGS sequence"/>
</dbReference>
<dbReference type="SUPFAM" id="SSF103473">
    <property type="entry name" value="MFS general substrate transporter"/>
    <property type="match status" value="1"/>
</dbReference>
<evidence type="ECO:0000259" key="6">
    <source>
        <dbReference type="PROSITE" id="PS50850"/>
    </source>
</evidence>
<evidence type="ECO:0000256" key="2">
    <source>
        <dbReference type="ARBA" id="ARBA00022692"/>
    </source>
</evidence>
<dbReference type="GO" id="GO:0005886">
    <property type="term" value="C:plasma membrane"/>
    <property type="evidence" value="ECO:0007669"/>
    <property type="project" value="UniProtKB-SubCell"/>
</dbReference>
<comment type="caution">
    <text evidence="7">The sequence shown here is derived from an EMBL/GenBank/DDBJ whole genome shotgun (WGS) entry which is preliminary data.</text>
</comment>